<evidence type="ECO:0008006" key="3">
    <source>
        <dbReference type="Google" id="ProtNLM"/>
    </source>
</evidence>
<evidence type="ECO:0000313" key="1">
    <source>
        <dbReference type="EMBL" id="VDO69924.1"/>
    </source>
</evidence>
<sequence length="96" mass="11468">MLKQMKDSVNVQLRDQQVSFRMDRSCTNQITTLRIIVEQSIRWDSSLYINFIYYEKAFASVDKRNLRNLLRHYGVLEKIINIIRKSHDGVNKNTFT</sequence>
<protein>
    <recommendedName>
        <fullName evidence="3">Reverse transcriptase domain-containing protein</fullName>
    </recommendedName>
</protein>
<dbReference type="Proteomes" id="UP000269396">
    <property type="component" value="Unassembled WGS sequence"/>
</dbReference>
<organism evidence="1 2">
    <name type="scientific">Schistosoma mattheei</name>
    <dbReference type="NCBI Taxonomy" id="31246"/>
    <lineage>
        <taxon>Eukaryota</taxon>
        <taxon>Metazoa</taxon>
        <taxon>Spiralia</taxon>
        <taxon>Lophotrochozoa</taxon>
        <taxon>Platyhelminthes</taxon>
        <taxon>Trematoda</taxon>
        <taxon>Digenea</taxon>
        <taxon>Strigeidida</taxon>
        <taxon>Schistosomatoidea</taxon>
        <taxon>Schistosomatidae</taxon>
        <taxon>Schistosoma</taxon>
    </lineage>
</organism>
<keyword evidence="2" id="KW-1185">Reference proteome</keyword>
<evidence type="ECO:0000313" key="2">
    <source>
        <dbReference type="Proteomes" id="UP000269396"/>
    </source>
</evidence>
<dbReference type="AlphaFoldDB" id="A0A3P7YF14"/>
<name>A0A3P7YF14_9TREM</name>
<accession>A0A3P7YF14</accession>
<dbReference type="PANTHER" id="PTHR47027:SF25">
    <property type="entry name" value="REVERSE TRANSCRIPTASE DOMAIN-CONTAINING PROTEIN"/>
    <property type="match status" value="1"/>
</dbReference>
<gene>
    <name evidence="1" type="ORF">SMTD_LOCUS389</name>
</gene>
<reference evidence="1 2" key="1">
    <citation type="submission" date="2018-11" db="EMBL/GenBank/DDBJ databases">
        <authorList>
            <consortium name="Pathogen Informatics"/>
        </authorList>
    </citation>
    <scope>NUCLEOTIDE SEQUENCE [LARGE SCALE GENOMIC DNA]</scope>
    <source>
        <strain>Denwood</strain>
        <strain evidence="2">Zambia</strain>
    </source>
</reference>
<dbReference type="PANTHER" id="PTHR47027">
    <property type="entry name" value="REVERSE TRANSCRIPTASE DOMAIN-CONTAINING PROTEIN"/>
    <property type="match status" value="1"/>
</dbReference>
<dbReference type="EMBL" id="UZAL01000330">
    <property type="protein sequence ID" value="VDO69924.1"/>
    <property type="molecule type" value="Genomic_DNA"/>
</dbReference>
<proteinExistence type="predicted"/>